<dbReference type="InterPro" id="IPR036390">
    <property type="entry name" value="WH_DNA-bd_sf"/>
</dbReference>
<dbReference type="Pfam" id="PF00392">
    <property type="entry name" value="GntR"/>
    <property type="match status" value="1"/>
</dbReference>
<dbReference type="Proteomes" id="UP001201463">
    <property type="component" value="Unassembled WGS sequence"/>
</dbReference>
<evidence type="ECO:0000313" key="5">
    <source>
        <dbReference type="EMBL" id="MCE4536333.1"/>
    </source>
</evidence>
<comment type="caution">
    <text evidence="5">The sequence shown here is derived from an EMBL/GenBank/DDBJ whole genome shotgun (WGS) entry which is preliminary data.</text>
</comment>
<keyword evidence="1" id="KW-0805">Transcription regulation</keyword>
<name>A0ABS8X9N5_9BURK</name>
<dbReference type="SUPFAM" id="SSF48008">
    <property type="entry name" value="GntR ligand-binding domain-like"/>
    <property type="match status" value="1"/>
</dbReference>
<evidence type="ECO:0000256" key="2">
    <source>
        <dbReference type="ARBA" id="ARBA00023125"/>
    </source>
</evidence>
<evidence type="ECO:0000259" key="4">
    <source>
        <dbReference type="PROSITE" id="PS50949"/>
    </source>
</evidence>
<dbReference type="SMART" id="SM00895">
    <property type="entry name" value="FCD"/>
    <property type="match status" value="1"/>
</dbReference>
<protein>
    <submittedName>
        <fullName evidence="5">GntR family transcriptional regulator</fullName>
    </submittedName>
</protein>
<dbReference type="InterPro" id="IPR008920">
    <property type="entry name" value="TF_FadR/GntR_C"/>
</dbReference>
<dbReference type="EMBL" id="JAJTWT010000001">
    <property type="protein sequence ID" value="MCE4536333.1"/>
    <property type="molecule type" value="Genomic_DNA"/>
</dbReference>
<dbReference type="PANTHER" id="PTHR43537:SF45">
    <property type="entry name" value="GNTR FAMILY REGULATORY PROTEIN"/>
    <property type="match status" value="1"/>
</dbReference>
<evidence type="ECO:0000256" key="3">
    <source>
        <dbReference type="ARBA" id="ARBA00023163"/>
    </source>
</evidence>
<dbReference type="Pfam" id="PF07729">
    <property type="entry name" value="FCD"/>
    <property type="match status" value="1"/>
</dbReference>
<evidence type="ECO:0000256" key="1">
    <source>
        <dbReference type="ARBA" id="ARBA00023015"/>
    </source>
</evidence>
<organism evidence="5 6">
    <name type="scientific">Pelomonas caseinilytica</name>
    <dbReference type="NCBI Taxonomy" id="2906763"/>
    <lineage>
        <taxon>Bacteria</taxon>
        <taxon>Pseudomonadati</taxon>
        <taxon>Pseudomonadota</taxon>
        <taxon>Betaproteobacteria</taxon>
        <taxon>Burkholderiales</taxon>
        <taxon>Sphaerotilaceae</taxon>
        <taxon>Roseateles</taxon>
    </lineage>
</organism>
<evidence type="ECO:0000313" key="6">
    <source>
        <dbReference type="Proteomes" id="UP001201463"/>
    </source>
</evidence>
<accession>A0ABS8X9N5</accession>
<dbReference type="PROSITE" id="PS50949">
    <property type="entry name" value="HTH_GNTR"/>
    <property type="match status" value="1"/>
</dbReference>
<keyword evidence="2" id="KW-0238">DNA-binding</keyword>
<keyword evidence="3" id="KW-0804">Transcription</keyword>
<dbReference type="SUPFAM" id="SSF46785">
    <property type="entry name" value="Winged helix' DNA-binding domain"/>
    <property type="match status" value="1"/>
</dbReference>
<keyword evidence="6" id="KW-1185">Reference proteome</keyword>
<dbReference type="Gene3D" id="1.20.120.530">
    <property type="entry name" value="GntR ligand-binding domain-like"/>
    <property type="match status" value="1"/>
</dbReference>
<dbReference type="PANTHER" id="PTHR43537">
    <property type="entry name" value="TRANSCRIPTIONAL REGULATOR, GNTR FAMILY"/>
    <property type="match status" value="1"/>
</dbReference>
<dbReference type="InterPro" id="IPR011711">
    <property type="entry name" value="GntR_C"/>
</dbReference>
<dbReference type="RefSeq" id="WP_233389509.1">
    <property type="nucleotide sequence ID" value="NZ_JAJTWT010000001.1"/>
</dbReference>
<dbReference type="Gene3D" id="1.10.10.10">
    <property type="entry name" value="Winged helix-like DNA-binding domain superfamily/Winged helix DNA-binding domain"/>
    <property type="match status" value="1"/>
</dbReference>
<proteinExistence type="predicted"/>
<reference evidence="5 6" key="1">
    <citation type="submission" date="2021-12" db="EMBL/GenBank/DDBJ databases">
        <title>Genome seq of p7.</title>
        <authorList>
            <person name="Seo T."/>
        </authorList>
    </citation>
    <scope>NUCLEOTIDE SEQUENCE [LARGE SCALE GENOMIC DNA]</scope>
    <source>
        <strain evidence="5 6">P7</strain>
    </source>
</reference>
<gene>
    <name evidence="5" type="ORF">LXT12_03570</name>
</gene>
<dbReference type="SMART" id="SM00345">
    <property type="entry name" value="HTH_GNTR"/>
    <property type="match status" value="1"/>
</dbReference>
<feature type="domain" description="HTH gntR-type" evidence="4">
    <location>
        <begin position="9"/>
        <end position="76"/>
    </location>
</feature>
<dbReference type="InterPro" id="IPR036388">
    <property type="entry name" value="WH-like_DNA-bd_sf"/>
</dbReference>
<dbReference type="InterPro" id="IPR000524">
    <property type="entry name" value="Tscrpt_reg_HTH_GntR"/>
</dbReference>
<sequence>MNVTLDPTRHAAPQVLEALRAAIISLELAPGIALDRADLAQRFGVSQTPVRDALIRLSEEGLVVVRAQYTTQVSRIDVPAAREAHFLRRSIEIEIARQLAMAHDEAVIAELHTQLARQAELAAKKDFLGFIAADKEFHRLMYVAAGLPRLWSVVVRMSGHVDRLRLLHIPTAGKTESILGAHRAILQAIESSDAEAAQQAVRDHLSGTLASVEEIQQRYPEYLIV</sequence>